<sequence length="395" mass="43628">MTNLSDVPVSDIDLYSDEVLSDPYESYRTLRDAGSAVYLERFDVWFIGRFKDVRKALSDWQTFSSDKGIGLNPIINEAWDEALICQDPPVHTERRKMINEVLGPVALKPLADTIDGRAEALSQRLVDMQQFDAVADFAHDLPIGVVMDLIGWPEDVRPSLLKLAEGSWNAAGPDNARMRSGLATLQEMMELITEVYDNNRAIEGGFASRLIEASHQGAITRETAIGMLAGYIVAAFETTISAMASSIWLFADNPDEWNKLRSNPKLAVSAANEIVRIESPLQNFSRWCSQDAEMSDGTVIPAGSRVIVSYASANRDDRQFAQPDRFIIDRKEKMNLGFGHGPHGCAGQGLARMELTAVFTAMAEQISGFEITGQPVRALNNISRAFRSLPANIIK</sequence>
<comment type="similarity">
    <text evidence="1 2">Belongs to the cytochrome P450 family.</text>
</comment>
<dbReference type="PANTHER" id="PTHR46696:SF1">
    <property type="entry name" value="CYTOCHROME P450 YJIB-RELATED"/>
    <property type="match status" value="1"/>
</dbReference>
<dbReference type="InterPro" id="IPR001128">
    <property type="entry name" value="Cyt_P450"/>
</dbReference>
<dbReference type="PROSITE" id="PS00086">
    <property type="entry name" value="CYTOCHROME_P450"/>
    <property type="match status" value="1"/>
</dbReference>
<evidence type="ECO:0000313" key="3">
    <source>
        <dbReference type="EMBL" id="RKF17681.1"/>
    </source>
</evidence>
<dbReference type="SUPFAM" id="SSF48264">
    <property type="entry name" value="Cytochrome P450"/>
    <property type="match status" value="1"/>
</dbReference>
<dbReference type="PRINTS" id="PR00359">
    <property type="entry name" value="BP450"/>
</dbReference>
<dbReference type="PANTHER" id="PTHR46696">
    <property type="entry name" value="P450, PUTATIVE (EUROFUNG)-RELATED"/>
    <property type="match status" value="1"/>
</dbReference>
<keyword evidence="4" id="KW-1185">Reference proteome</keyword>
<dbReference type="GO" id="GO:0016705">
    <property type="term" value="F:oxidoreductase activity, acting on paired donors, with incorporation or reduction of molecular oxygen"/>
    <property type="evidence" value="ECO:0007669"/>
    <property type="project" value="InterPro"/>
</dbReference>
<dbReference type="GO" id="GO:0005506">
    <property type="term" value="F:iron ion binding"/>
    <property type="evidence" value="ECO:0007669"/>
    <property type="project" value="InterPro"/>
</dbReference>
<dbReference type="InterPro" id="IPR017972">
    <property type="entry name" value="Cyt_P450_CS"/>
</dbReference>
<protein>
    <submittedName>
        <fullName evidence="3">Cytochrome P450</fullName>
    </submittedName>
</protein>
<dbReference type="InterPro" id="IPR002397">
    <property type="entry name" value="Cyt_P450_B"/>
</dbReference>
<keyword evidence="2" id="KW-0560">Oxidoreductase</keyword>
<reference evidence="3 4" key="1">
    <citation type="submission" date="2018-09" db="EMBL/GenBank/DDBJ databases">
        <title>Altererythrobacter spongiae sp. nov., isolated from a marine sponge.</title>
        <authorList>
            <person name="Zhuang L."/>
            <person name="Luo L."/>
        </authorList>
    </citation>
    <scope>NUCLEOTIDE SEQUENCE [LARGE SCALE GENOMIC DNA]</scope>
    <source>
        <strain evidence="3 4">HN-Y73</strain>
    </source>
</reference>
<evidence type="ECO:0000256" key="1">
    <source>
        <dbReference type="ARBA" id="ARBA00010617"/>
    </source>
</evidence>
<dbReference type="Pfam" id="PF00067">
    <property type="entry name" value="p450"/>
    <property type="match status" value="1"/>
</dbReference>
<dbReference type="GO" id="GO:0004497">
    <property type="term" value="F:monooxygenase activity"/>
    <property type="evidence" value="ECO:0007669"/>
    <property type="project" value="UniProtKB-KW"/>
</dbReference>
<accession>A0A420EAJ2</accession>
<gene>
    <name evidence="3" type="ORF">D6851_16220</name>
</gene>
<dbReference type="GO" id="GO:0020037">
    <property type="term" value="F:heme binding"/>
    <property type="evidence" value="ECO:0007669"/>
    <property type="project" value="InterPro"/>
</dbReference>
<name>A0A420EAJ2_9SPHN</name>
<keyword evidence="2" id="KW-0408">Iron</keyword>
<dbReference type="Gene3D" id="1.10.630.10">
    <property type="entry name" value="Cytochrome P450"/>
    <property type="match status" value="1"/>
</dbReference>
<keyword evidence="2" id="KW-0349">Heme</keyword>
<dbReference type="InterPro" id="IPR036396">
    <property type="entry name" value="Cyt_P450_sf"/>
</dbReference>
<dbReference type="EMBL" id="RAPF01000013">
    <property type="protein sequence ID" value="RKF17681.1"/>
    <property type="molecule type" value="Genomic_DNA"/>
</dbReference>
<proteinExistence type="inferred from homology"/>
<evidence type="ECO:0000256" key="2">
    <source>
        <dbReference type="RuleBase" id="RU000461"/>
    </source>
</evidence>
<organism evidence="3 4">
    <name type="scientific">Altericroceibacterium spongiae</name>
    <dbReference type="NCBI Taxonomy" id="2320269"/>
    <lineage>
        <taxon>Bacteria</taxon>
        <taxon>Pseudomonadati</taxon>
        <taxon>Pseudomonadota</taxon>
        <taxon>Alphaproteobacteria</taxon>
        <taxon>Sphingomonadales</taxon>
        <taxon>Erythrobacteraceae</taxon>
        <taxon>Altericroceibacterium</taxon>
    </lineage>
</organism>
<keyword evidence="2" id="KW-0503">Monooxygenase</keyword>
<comment type="caution">
    <text evidence="3">The sequence shown here is derived from an EMBL/GenBank/DDBJ whole genome shotgun (WGS) entry which is preliminary data.</text>
</comment>
<dbReference type="AlphaFoldDB" id="A0A420EAJ2"/>
<dbReference type="Proteomes" id="UP000284395">
    <property type="component" value="Unassembled WGS sequence"/>
</dbReference>
<evidence type="ECO:0000313" key="4">
    <source>
        <dbReference type="Proteomes" id="UP000284395"/>
    </source>
</evidence>
<keyword evidence="2" id="KW-0479">Metal-binding</keyword>
<dbReference type="OrthoDB" id="5522954at2"/>